<dbReference type="AlphaFoldDB" id="A0A4D6GX22"/>
<dbReference type="InterPro" id="IPR008792">
    <property type="entry name" value="PQQD"/>
</dbReference>
<keyword evidence="1" id="KW-0614">Plasmid</keyword>
<reference evidence="1 3" key="1">
    <citation type="journal article" date="2019" name="Microbiol. Resour. Announc.">
        <title>The Genome Sequence of the Halobacterium salinarum Type Strain Is Closely Related to That of Laboratory Strains NRC-1 and R1.</title>
        <authorList>
            <person name="Pfeiffer F."/>
            <person name="Marchfelder A."/>
            <person name="Habermann B."/>
            <person name="Dyall-Smith M.L."/>
        </authorList>
    </citation>
    <scope>NUCLEOTIDE SEQUENCE [LARGE SCALE GENOMIC DNA]</scope>
    <source>
        <strain evidence="1">91-R6</strain>
        <strain evidence="3">ATCC 33171 / DSM 3754 / JCM 8978 / NBRC 102687 / NCIMB 764 / 91-R6</strain>
        <plasmid evidence="3">phsal1</plasmid>
    </source>
</reference>
<evidence type="ECO:0000313" key="4">
    <source>
        <dbReference type="Proteomes" id="UP000323075"/>
    </source>
</evidence>
<name>A0A4D6GX22_HALS9</name>
<reference evidence="2 4" key="2">
    <citation type="submission" date="2019-07" db="EMBL/GenBank/DDBJ databases">
        <title>Genomic Encyclopedia of Archaeal and Bacterial Type Strains, Phase II (KMG-II): from individual species to whole genera.</title>
        <authorList>
            <person name="Goeker M."/>
        </authorList>
    </citation>
    <scope>NUCLEOTIDE SEQUENCE [LARGE SCALE GENOMIC DNA]</scope>
    <source>
        <strain evidence="2 4">DSM 3754</strain>
    </source>
</reference>
<evidence type="ECO:0000313" key="3">
    <source>
        <dbReference type="Proteomes" id="UP000296216"/>
    </source>
</evidence>
<evidence type="ECO:0000313" key="1">
    <source>
        <dbReference type="EMBL" id="QCC46041.1"/>
    </source>
</evidence>
<dbReference type="SMR" id="A0A4D6GX22"/>
<dbReference type="EMBL" id="CP038632">
    <property type="protein sequence ID" value="QCC46041.1"/>
    <property type="molecule type" value="Genomic_DNA"/>
</dbReference>
<dbReference type="Proteomes" id="UP000323075">
    <property type="component" value="Unassembled WGS sequence"/>
</dbReference>
<dbReference type="EMBL" id="VRYN01000006">
    <property type="protein sequence ID" value="TYO75419.1"/>
    <property type="molecule type" value="Genomic_DNA"/>
</dbReference>
<geneLocation type="plasmid" evidence="3">
    <name>phsal1</name>
</geneLocation>
<protein>
    <submittedName>
        <fullName evidence="2">Coenzyme PQQ synthesis protein D (PqqD)</fullName>
    </submittedName>
</protein>
<reference evidence="1" key="3">
    <citation type="journal article" name="MicrobiologyOpen">
        <title>Whole-genome comparison between the type strain of Halobacterium salinarum (DSM 3754(T)) and the laboratory strains R1 and NRC-1.</title>
        <authorList>
            <person name="Pfeiffer F."/>
            <person name="Losensky G."/>
            <person name="Marchfelder A."/>
            <person name="Habermann B."/>
            <person name="Dyall-Smith M."/>
        </authorList>
    </citation>
    <scope>NUCLEOTIDE SEQUENCE</scope>
    <source>
        <strain evidence="1">91-R6</strain>
    </source>
</reference>
<sequence>MTTHAPTAIPERTTEEWTVTQTDDVVQVTITRTVAPRNRVDGFLFDLFDADRDRKLVLDAVGATVWRACDGTNTVADIASRVADEHDAERVAPVEETLGHFLMQLGEKDLLRFEE</sequence>
<dbReference type="RefSeq" id="WP_010904126.1">
    <property type="nucleotide sequence ID" value="NZ_VRYN01000006.1"/>
</dbReference>
<organism evidence="1 3">
    <name type="scientific">Halobacterium salinarum (strain ATCC 33171 / DSM 3754 / JCM 8978 / NBRC 102687 / NCIMB 764 / 91-R6)</name>
    <dbReference type="NCBI Taxonomy" id="2597657"/>
    <lineage>
        <taxon>Archaea</taxon>
        <taxon>Methanobacteriati</taxon>
        <taxon>Methanobacteriota</taxon>
        <taxon>Stenosarchaea group</taxon>
        <taxon>Halobacteria</taxon>
        <taxon>Halobacteriales</taxon>
        <taxon>Halobacteriaceae</taxon>
        <taxon>Halobacterium</taxon>
    </lineage>
</organism>
<dbReference type="Pfam" id="PF05402">
    <property type="entry name" value="PqqD"/>
    <property type="match status" value="1"/>
</dbReference>
<accession>A0A4D6GX22</accession>
<dbReference type="Proteomes" id="UP000296216">
    <property type="component" value="Plasmid pHSAL1"/>
</dbReference>
<dbReference type="InterPro" id="IPR041881">
    <property type="entry name" value="PqqD_sf"/>
</dbReference>
<dbReference type="GeneID" id="68695217"/>
<geneLocation type="plasmid" evidence="1">
    <name>pHSAL1</name>
</geneLocation>
<proteinExistence type="predicted"/>
<dbReference type="Gene3D" id="1.10.10.1150">
    <property type="entry name" value="Coenzyme PQQ synthesis protein D (PqqD)"/>
    <property type="match status" value="1"/>
</dbReference>
<gene>
    <name evidence="2" type="ORF">APQ99_02061</name>
    <name evidence="1" type="ORF">HBSAL_12315</name>
</gene>
<evidence type="ECO:0000313" key="2">
    <source>
        <dbReference type="EMBL" id="TYO75419.1"/>
    </source>
</evidence>